<dbReference type="PANTHER" id="PTHR48467">
    <property type="entry name" value="GLUTAMATE SYNTHASE 1 [NADH], CHLOROPLASTIC-LIKE"/>
    <property type="match status" value="1"/>
</dbReference>
<feature type="binding site" evidence="13">
    <location>
        <position position="342"/>
    </location>
    <ligand>
        <name>NADP(+)</name>
        <dbReference type="ChEBI" id="CHEBI:58349"/>
    </ligand>
</feature>
<evidence type="ECO:0000256" key="5">
    <source>
        <dbReference type="ARBA" id="ARBA00016287"/>
    </source>
</evidence>
<dbReference type="Pfam" id="PF07992">
    <property type="entry name" value="Pyr_redox_2"/>
    <property type="match status" value="1"/>
</dbReference>
<evidence type="ECO:0000256" key="6">
    <source>
        <dbReference type="ARBA" id="ARBA00022630"/>
    </source>
</evidence>
<dbReference type="EMBL" id="CATQJA010002598">
    <property type="protein sequence ID" value="CAJ0572500.1"/>
    <property type="molecule type" value="Genomic_DNA"/>
</dbReference>
<dbReference type="InterPro" id="IPR023753">
    <property type="entry name" value="FAD/NAD-binding_dom"/>
</dbReference>
<organism evidence="15 16">
    <name type="scientific">Mesorhabditis spiculigera</name>
    <dbReference type="NCBI Taxonomy" id="96644"/>
    <lineage>
        <taxon>Eukaryota</taxon>
        <taxon>Metazoa</taxon>
        <taxon>Ecdysozoa</taxon>
        <taxon>Nematoda</taxon>
        <taxon>Chromadorea</taxon>
        <taxon>Rhabditida</taxon>
        <taxon>Rhabditina</taxon>
        <taxon>Rhabditomorpha</taxon>
        <taxon>Rhabditoidea</taxon>
        <taxon>Rhabditidae</taxon>
        <taxon>Mesorhabditinae</taxon>
        <taxon>Mesorhabditis</taxon>
    </lineage>
</organism>
<evidence type="ECO:0000256" key="13">
    <source>
        <dbReference type="PIRSR" id="PIRSR000362-2"/>
    </source>
</evidence>
<feature type="binding site" evidence="13">
    <location>
        <position position="199"/>
    </location>
    <ligand>
        <name>NADP(+)</name>
        <dbReference type="ChEBI" id="CHEBI:58349"/>
    </ligand>
</feature>
<evidence type="ECO:0000256" key="1">
    <source>
        <dbReference type="ARBA" id="ARBA00001974"/>
    </source>
</evidence>
<feature type="domain" description="FAD/NAD(P)-binding" evidence="14">
    <location>
        <begin position="95"/>
        <end position="346"/>
    </location>
</feature>
<evidence type="ECO:0000256" key="4">
    <source>
        <dbReference type="ARBA" id="ARBA00013219"/>
    </source>
</evidence>
<keyword evidence="16" id="KW-1185">Reference proteome</keyword>
<comment type="caution">
    <text evidence="15">The sequence shown here is derived from an EMBL/GenBank/DDBJ whole genome shotgun (WGS) entry which is preliminary data.</text>
</comment>
<dbReference type="Proteomes" id="UP001177023">
    <property type="component" value="Unassembled WGS sequence"/>
</dbReference>
<comment type="pathway">
    <text evidence="2">Steroid metabolism; cholesterol metabolism.</text>
</comment>
<keyword evidence="9" id="KW-0560">Oxidoreductase</keyword>
<evidence type="ECO:0000256" key="12">
    <source>
        <dbReference type="PIRSR" id="PIRSR000362-1"/>
    </source>
</evidence>
<feature type="non-terminal residue" evidence="15">
    <location>
        <position position="420"/>
    </location>
</feature>
<evidence type="ECO:0000259" key="14">
    <source>
        <dbReference type="Pfam" id="PF07992"/>
    </source>
</evidence>
<dbReference type="GO" id="GO:0016491">
    <property type="term" value="F:oxidoreductase activity"/>
    <property type="evidence" value="ECO:0007669"/>
    <property type="project" value="UniProtKB-KW"/>
</dbReference>
<dbReference type="PRINTS" id="PR00419">
    <property type="entry name" value="ADXRDTASE"/>
</dbReference>
<comment type="catalytic activity">
    <reaction evidence="11">
        <text>2 reduced [adrenodoxin] + NADP(+) + H(+) = 2 oxidized [adrenodoxin] + NADPH</text>
        <dbReference type="Rhea" id="RHEA:42312"/>
        <dbReference type="Rhea" id="RHEA-COMP:9998"/>
        <dbReference type="Rhea" id="RHEA-COMP:9999"/>
        <dbReference type="ChEBI" id="CHEBI:15378"/>
        <dbReference type="ChEBI" id="CHEBI:33737"/>
        <dbReference type="ChEBI" id="CHEBI:33738"/>
        <dbReference type="ChEBI" id="CHEBI:57783"/>
        <dbReference type="ChEBI" id="CHEBI:58349"/>
        <dbReference type="EC" id="1.18.1.6"/>
    </reaction>
</comment>
<feature type="binding site" evidence="12">
    <location>
        <position position="335"/>
    </location>
    <ligand>
        <name>FAD</name>
        <dbReference type="ChEBI" id="CHEBI:57692"/>
    </ligand>
</feature>
<feature type="binding site" evidence="12">
    <location>
        <begin position="342"/>
        <end position="344"/>
    </location>
    <ligand>
        <name>FAD</name>
        <dbReference type="ChEBI" id="CHEBI:57692"/>
    </ligand>
</feature>
<feature type="binding site" evidence="12">
    <location>
        <position position="60"/>
    </location>
    <ligand>
        <name>FAD</name>
        <dbReference type="ChEBI" id="CHEBI:57692"/>
    </ligand>
</feature>
<evidence type="ECO:0000313" key="16">
    <source>
        <dbReference type="Proteomes" id="UP001177023"/>
    </source>
</evidence>
<dbReference type="InterPro" id="IPR055275">
    <property type="entry name" value="Ferredox_Rdtase"/>
</dbReference>
<feature type="binding site" evidence="13">
    <location>
        <begin position="144"/>
        <end position="147"/>
    </location>
    <ligand>
        <name>NADP(+)</name>
        <dbReference type="ChEBI" id="CHEBI:58349"/>
    </ligand>
</feature>
<feature type="binding site" evidence="12">
    <location>
        <position position="31"/>
    </location>
    <ligand>
        <name>FAD</name>
        <dbReference type="ChEBI" id="CHEBI:57692"/>
    </ligand>
</feature>
<evidence type="ECO:0000256" key="10">
    <source>
        <dbReference type="ARBA" id="ARBA00030202"/>
    </source>
</evidence>
<dbReference type="InterPro" id="IPR036188">
    <property type="entry name" value="FAD/NAD-bd_sf"/>
</dbReference>
<feature type="binding site" evidence="13">
    <location>
        <begin position="187"/>
        <end position="188"/>
    </location>
    <ligand>
        <name>NADP(+)</name>
        <dbReference type="ChEBI" id="CHEBI:58349"/>
    </ligand>
</feature>
<dbReference type="PANTHER" id="PTHR48467:SF1">
    <property type="entry name" value="GLUTAMATE SYNTHASE 1 [NADH], CHLOROPLASTIC-LIKE"/>
    <property type="match status" value="1"/>
</dbReference>
<evidence type="ECO:0000256" key="9">
    <source>
        <dbReference type="ARBA" id="ARBA00023002"/>
    </source>
</evidence>
<protein>
    <recommendedName>
        <fullName evidence="5">NADPH:adrenodoxin oxidoreductase, mitochondrial</fullName>
        <ecNumber evidence="4">1.18.1.6</ecNumber>
    </recommendedName>
    <alternativeName>
        <fullName evidence="10">Ferredoxin--NADP(+) reductase</fullName>
    </alternativeName>
</protein>
<evidence type="ECO:0000256" key="8">
    <source>
        <dbReference type="ARBA" id="ARBA00022857"/>
    </source>
</evidence>
<dbReference type="EC" id="1.18.1.6" evidence="4"/>
<keyword evidence="6" id="KW-0285">Flavoprotein</keyword>
<dbReference type="Gene3D" id="3.50.50.60">
    <property type="entry name" value="FAD/NAD(P)-binding domain"/>
    <property type="match status" value="1"/>
</dbReference>
<comment type="cofactor">
    <cofactor evidence="1 12">
        <name>FAD</name>
        <dbReference type="ChEBI" id="CHEBI:57692"/>
    </cofactor>
</comment>
<name>A0AA36G1I3_9BILA</name>
<dbReference type="InterPro" id="IPR021163">
    <property type="entry name" value="Ferredox_Rdtase_adrenod"/>
</dbReference>
<keyword evidence="7 12" id="KW-0274">FAD</keyword>
<dbReference type="AlphaFoldDB" id="A0AA36G1I3"/>
<proteinExistence type="inferred from homology"/>
<evidence type="ECO:0000256" key="11">
    <source>
        <dbReference type="ARBA" id="ARBA00048933"/>
    </source>
</evidence>
<keyword evidence="8 13" id="KW-0521">NADP</keyword>
<dbReference type="SUPFAM" id="SSF51971">
    <property type="entry name" value="Nucleotide-binding domain"/>
    <property type="match status" value="1"/>
</dbReference>
<dbReference type="PIRSF" id="PIRSF000362">
    <property type="entry name" value="FNR"/>
    <property type="match status" value="1"/>
</dbReference>
<sequence>MLRIYGRGYRLFSTSSARNAPRVAVIGSGPAGLFTCAGLLRRAPTAVIDVLDAAPVPFGLVRYGVAPDHQEVKNCINGFEKIFNDHPTQMNLFSYGAHRPRRLEVPGAEAKNVISGSDFVSWYNGVPNASPPVLDGKNVVIIGNGNVALDCARILSSVENLASTDIPEEPLAVLEKSKVSNITLVGRRGPENVSFTIKELREQFKIKSWSSIVALREEEKAGLVKSLDVKRKKRMFQILLDNIGHEAKAEKNCRFIFNHVPIEVFRDENGRVKSVRFLDKITGKKEDLACELLIYSIGYNHIVLEGLPTNDKGALRLCDDCRVDFDPAPTFAAGWCAQGPHGVIVDTQQQSMTVAQRIAEILPNRPETSPGVTPLLESRGVRFITWKEWLAIDEEERRNGQQRGKVREKIMKFEPLLKKK</sequence>
<evidence type="ECO:0000313" key="15">
    <source>
        <dbReference type="EMBL" id="CAJ0572500.1"/>
    </source>
</evidence>
<evidence type="ECO:0000256" key="2">
    <source>
        <dbReference type="ARBA" id="ARBA00004731"/>
    </source>
</evidence>
<comment type="similarity">
    <text evidence="3">Belongs to the ferredoxin--NADP reductase type 1 family.</text>
</comment>
<accession>A0AA36G1I3</accession>
<evidence type="ECO:0000256" key="7">
    <source>
        <dbReference type="ARBA" id="ARBA00022827"/>
    </source>
</evidence>
<evidence type="ECO:0000256" key="3">
    <source>
        <dbReference type="ARBA" id="ARBA00008312"/>
    </source>
</evidence>
<reference evidence="15" key="1">
    <citation type="submission" date="2023-06" db="EMBL/GenBank/DDBJ databases">
        <authorList>
            <person name="Delattre M."/>
        </authorList>
    </citation>
    <scope>NUCLEOTIDE SEQUENCE</scope>
    <source>
        <strain evidence="15">AF72</strain>
    </source>
</reference>
<gene>
    <name evidence="15" type="ORF">MSPICULIGERA_LOCUS10884</name>
</gene>